<dbReference type="GeneID" id="33556933"/>
<dbReference type="InParanoid" id="A0A1Y1UMJ9"/>
<dbReference type="PANTHER" id="PTHR28011:SF1">
    <property type="entry name" value="NON-CLASSICAL EXPORT PROTEIN 1"/>
    <property type="match status" value="1"/>
</dbReference>
<comment type="caution">
    <text evidence="1">The sequence shown here is derived from an EMBL/GenBank/DDBJ whole genome shotgun (WGS) entry which is preliminary data.</text>
</comment>
<dbReference type="RefSeq" id="XP_021873146.1">
    <property type="nucleotide sequence ID" value="XM_022015125.1"/>
</dbReference>
<sequence length="82" mass="9558">MPRVYLLSRTLDPLFGVFSGLLAYHLSESHPRSNIPPGHTLRELVPWQFNRWRAARHAGSEGEEEMFERTLRELQEDKVVAK</sequence>
<dbReference type="EMBL" id="NBSH01000003">
    <property type="protein sequence ID" value="ORX39283.1"/>
    <property type="molecule type" value="Genomic_DNA"/>
</dbReference>
<dbReference type="FunCoup" id="A0A1Y1UMJ9">
    <property type="interactions" value="20"/>
</dbReference>
<evidence type="ECO:0000313" key="2">
    <source>
        <dbReference type="Proteomes" id="UP000193218"/>
    </source>
</evidence>
<proteinExistence type="predicted"/>
<dbReference type="STRING" id="4999.A0A1Y1UMJ9"/>
<dbReference type="InterPro" id="IPR024242">
    <property type="entry name" value="NCE101"/>
</dbReference>
<dbReference type="Proteomes" id="UP000193218">
    <property type="component" value="Unassembled WGS sequence"/>
</dbReference>
<evidence type="ECO:0000313" key="1">
    <source>
        <dbReference type="EMBL" id="ORX39283.1"/>
    </source>
</evidence>
<name>A0A1Y1UMJ9_9TREE</name>
<dbReference type="Pfam" id="PF11654">
    <property type="entry name" value="NCE101"/>
    <property type="match status" value="1"/>
</dbReference>
<protein>
    <submittedName>
        <fullName evidence="1">Uncharacterized protein</fullName>
    </submittedName>
</protein>
<organism evidence="1 2">
    <name type="scientific">Kockovaella imperatae</name>
    <dbReference type="NCBI Taxonomy" id="4999"/>
    <lineage>
        <taxon>Eukaryota</taxon>
        <taxon>Fungi</taxon>
        <taxon>Dikarya</taxon>
        <taxon>Basidiomycota</taxon>
        <taxon>Agaricomycotina</taxon>
        <taxon>Tremellomycetes</taxon>
        <taxon>Tremellales</taxon>
        <taxon>Cuniculitremaceae</taxon>
        <taxon>Kockovaella</taxon>
    </lineage>
</organism>
<keyword evidence="2" id="KW-1185">Reference proteome</keyword>
<dbReference type="GO" id="GO:0009306">
    <property type="term" value="P:protein secretion"/>
    <property type="evidence" value="ECO:0007669"/>
    <property type="project" value="InterPro"/>
</dbReference>
<reference evidence="1 2" key="1">
    <citation type="submission" date="2017-03" db="EMBL/GenBank/DDBJ databases">
        <title>Widespread Adenine N6-methylation of Active Genes in Fungi.</title>
        <authorList>
            <consortium name="DOE Joint Genome Institute"/>
            <person name="Mondo S.J."/>
            <person name="Dannebaum R.O."/>
            <person name="Kuo R.C."/>
            <person name="Louie K.B."/>
            <person name="Bewick A.J."/>
            <person name="Labutti K."/>
            <person name="Haridas S."/>
            <person name="Kuo A."/>
            <person name="Salamov A."/>
            <person name="Ahrendt S.R."/>
            <person name="Lau R."/>
            <person name="Bowen B.P."/>
            <person name="Lipzen A."/>
            <person name="Sullivan W."/>
            <person name="Andreopoulos W.B."/>
            <person name="Clum A."/>
            <person name="Lindquist E."/>
            <person name="Daum C."/>
            <person name="Northen T.R."/>
            <person name="Ramamoorthy G."/>
            <person name="Schmitz R.J."/>
            <person name="Gryganskyi A."/>
            <person name="Culley D."/>
            <person name="Magnuson J."/>
            <person name="James T.Y."/>
            <person name="O'Malley M.A."/>
            <person name="Stajich J.E."/>
            <person name="Spatafora J.W."/>
            <person name="Visel A."/>
            <person name="Grigoriev I.V."/>
        </authorList>
    </citation>
    <scope>NUCLEOTIDE SEQUENCE [LARGE SCALE GENOMIC DNA]</scope>
    <source>
        <strain evidence="1 2">NRRL Y-17943</strain>
    </source>
</reference>
<dbReference type="PANTHER" id="PTHR28011">
    <property type="entry name" value="NON-CLASSICAL EXPORT PROTEIN 1"/>
    <property type="match status" value="1"/>
</dbReference>
<dbReference type="OrthoDB" id="2155101at2759"/>
<dbReference type="AlphaFoldDB" id="A0A1Y1UMJ9"/>
<accession>A0A1Y1UMJ9</accession>
<gene>
    <name evidence="1" type="ORF">BD324DRAFT_619127</name>
</gene>